<dbReference type="Gene3D" id="3.30.530.20">
    <property type="match status" value="1"/>
</dbReference>
<gene>
    <name evidence="1" type="ORF">E1163_22390</name>
</gene>
<reference evidence="1 2" key="1">
    <citation type="submission" date="2019-02" db="EMBL/GenBank/DDBJ databases">
        <authorList>
            <person name="Goldberg S.R."/>
            <person name="Haltli B.A."/>
            <person name="Correa H."/>
            <person name="Russell K.G."/>
        </authorList>
    </citation>
    <scope>NUCLEOTIDE SEQUENCE [LARGE SCALE GENOMIC DNA]</scope>
    <source>
        <strain evidence="1 2">JCM 16186</strain>
    </source>
</reference>
<proteinExistence type="predicted"/>
<comment type="caution">
    <text evidence="1">The sequence shown here is derived from an EMBL/GenBank/DDBJ whole genome shotgun (WGS) entry which is preliminary data.</text>
</comment>
<evidence type="ECO:0008006" key="3">
    <source>
        <dbReference type="Google" id="ProtNLM"/>
    </source>
</evidence>
<dbReference type="RefSeq" id="WP_155174722.1">
    <property type="nucleotide sequence ID" value="NZ_BAAAFL010000005.1"/>
</dbReference>
<dbReference type="SUPFAM" id="SSF55961">
    <property type="entry name" value="Bet v1-like"/>
    <property type="match status" value="1"/>
</dbReference>
<organism evidence="1 2">
    <name type="scientific">Fulvivirga kasyanovii</name>
    <dbReference type="NCBI Taxonomy" id="396812"/>
    <lineage>
        <taxon>Bacteria</taxon>
        <taxon>Pseudomonadati</taxon>
        <taxon>Bacteroidota</taxon>
        <taxon>Cytophagia</taxon>
        <taxon>Cytophagales</taxon>
        <taxon>Fulvivirgaceae</taxon>
        <taxon>Fulvivirga</taxon>
    </lineage>
</organism>
<evidence type="ECO:0000313" key="1">
    <source>
        <dbReference type="EMBL" id="MTI27724.1"/>
    </source>
</evidence>
<dbReference type="InterPro" id="IPR023393">
    <property type="entry name" value="START-like_dom_sf"/>
</dbReference>
<dbReference type="EMBL" id="SMLW01000640">
    <property type="protein sequence ID" value="MTI27724.1"/>
    <property type="molecule type" value="Genomic_DNA"/>
</dbReference>
<evidence type="ECO:0000313" key="2">
    <source>
        <dbReference type="Proteomes" id="UP000798808"/>
    </source>
</evidence>
<protein>
    <recommendedName>
        <fullName evidence="3">Cell division inhibitor</fullName>
    </recommendedName>
</protein>
<dbReference type="CDD" id="cd07820">
    <property type="entry name" value="SRPBCC_3"/>
    <property type="match status" value="1"/>
</dbReference>
<name>A0ABW9RWR9_9BACT</name>
<dbReference type="Proteomes" id="UP000798808">
    <property type="component" value="Unassembled WGS sequence"/>
</dbReference>
<accession>A0ABW9RWR9</accession>
<sequence length="158" mass="18647">MKIYNLKKTQYLPISLSEAWEFFSTPKNLKEITPEHMGFKIRYSSGGEKMYPGQLICYKVNILPGIPVDWVTEITHVREPYYFVDEQRFGPYALWHHQHHFREVKDGVEMTDEVNYAIPFGVIGRIANSIFVEKEVKAIFDHRSKVLQDYFQNRTVTV</sequence>
<keyword evidence="2" id="KW-1185">Reference proteome</keyword>